<evidence type="ECO:0000313" key="3">
    <source>
        <dbReference type="Proteomes" id="UP000548423"/>
    </source>
</evidence>
<gene>
    <name evidence="2" type="ORF">F4694_001399</name>
</gene>
<keyword evidence="1" id="KW-0472">Membrane</keyword>
<accession>A0A852T7A9</accession>
<organism evidence="2 3">
    <name type="scientific">Neobacillus niacini</name>
    <dbReference type="NCBI Taxonomy" id="86668"/>
    <lineage>
        <taxon>Bacteria</taxon>
        <taxon>Bacillati</taxon>
        <taxon>Bacillota</taxon>
        <taxon>Bacilli</taxon>
        <taxon>Bacillales</taxon>
        <taxon>Bacillaceae</taxon>
        <taxon>Neobacillus</taxon>
    </lineage>
</organism>
<reference evidence="3" key="2">
    <citation type="submission" date="2020-08" db="EMBL/GenBank/DDBJ databases">
        <title>The Agave Microbiome: Exploring the role of microbial communities in plant adaptations to desert environments.</title>
        <authorList>
            <person name="Partida-Martinez L.P."/>
        </authorList>
    </citation>
    <scope>NUCLEOTIDE SEQUENCE [LARGE SCALE GENOMIC DNA]</scope>
    <source>
        <strain evidence="3">AT2.8</strain>
    </source>
</reference>
<reference evidence="3" key="1">
    <citation type="submission" date="2020-07" db="EMBL/GenBank/DDBJ databases">
        <authorList>
            <person name="Partida-Martinez L."/>
            <person name="Huntemann M."/>
            <person name="Clum A."/>
            <person name="Wang J."/>
            <person name="Palaniappan K."/>
            <person name="Ritter S."/>
            <person name="Chen I.-M."/>
            <person name="Stamatis D."/>
            <person name="Reddy T."/>
            <person name="O'Malley R."/>
            <person name="Daum C."/>
            <person name="Shapiro N."/>
            <person name="Ivanova N."/>
            <person name="Kyrpides N."/>
            <person name="Woyke T."/>
        </authorList>
    </citation>
    <scope>NUCLEOTIDE SEQUENCE [LARGE SCALE GENOMIC DNA]</scope>
    <source>
        <strain evidence="3">AT2.8</strain>
    </source>
</reference>
<name>A0A852T7A9_9BACI</name>
<proteinExistence type="predicted"/>
<feature type="transmembrane region" description="Helical" evidence="1">
    <location>
        <begin position="32"/>
        <end position="50"/>
    </location>
</feature>
<protein>
    <submittedName>
        <fullName evidence="2">Uncharacterized protein</fullName>
    </submittedName>
</protein>
<dbReference type="EMBL" id="JACCBX010000003">
    <property type="protein sequence ID" value="NYE04650.1"/>
    <property type="molecule type" value="Genomic_DNA"/>
</dbReference>
<dbReference type="Proteomes" id="UP000548423">
    <property type="component" value="Unassembled WGS sequence"/>
</dbReference>
<sequence>MSNLQAKFEAILEDVNQEDGLIITAFEKILDGLFFLIKWGGIPLVIYLLVSISTW</sequence>
<comment type="caution">
    <text evidence="2">The sequence shown here is derived from an EMBL/GenBank/DDBJ whole genome shotgun (WGS) entry which is preliminary data.</text>
</comment>
<evidence type="ECO:0000313" key="2">
    <source>
        <dbReference type="EMBL" id="NYE04650.1"/>
    </source>
</evidence>
<dbReference type="AlphaFoldDB" id="A0A852T7A9"/>
<keyword evidence="1" id="KW-1133">Transmembrane helix</keyword>
<evidence type="ECO:0000256" key="1">
    <source>
        <dbReference type="SAM" id="Phobius"/>
    </source>
</evidence>
<keyword evidence="1" id="KW-0812">Transmembrane</keyword>